<protein>
    <submittedName>
        <fullName evidence="2">Uncharacterized protein</fullName>
    </submittedName>
</protein>
<dbReference type="KEGG" id="samy:DB32_004557"/>
<keyword evidence="1" id="KW-1133">Transmembrane helix</keyword>
<dbReference type="AlphaFoldDB" id="A0A0F6W4Z3"/>
<feature type="transmembrane region" description="Helical" evidence="1">
    <location>
        <begin position="98"/>
        <end position="121"/>
    </location>
</feature>
<dbReference type="STRING" id="927083.DB32_004557"/>
<keyword evidence="1" id="KW-0812">Transmembrane</keyword>
<proteinExistence type="predicted"/>
<keyword evidence="1" id="KW-0472">Membrane</keyword>
<dbReference type="EMBL" id="CP011125">
    <property type="protein sequence ID" value="AKF07408.1"/>
    <property type="molecule type" value="Genomic_DNA"/>
</dbReference>
<gene>
    <name evidence="2" type="ORF">DB32_004557</name>
</gene>
<sequence length="132" mass="14528">MRRSRRKGLGRSQIRALFATLRDVRFERELARPAAADTLRTALLTAPRTLFALVRVVAVAARFVVARLRVLVVARFAVPVAARLAVPVAARLVAPARFAVLVGARFVAAVPRFAVFFEALIVRAARRAEPRC</sequence>
<name>A0A0F6W4Z3_9BACT</name>
<evidence type="ECO:0000256" key="1">
    <source>
        <dbReference type="SAM" id="Phobius"/>
    </source>
</evidence>
<dbReference type="RefSeq" id="WP_053234670.1">
    <property type="nucleotide sequence ID" value="NZ_CP011125.1"/>
</dbReference>
<organism evidence="2 3">
    <name type="scientific">Sandaracinus amylolyticus</name>
    <dbReference type="NCBI Taxonomy" id="927083"/>
    <lineage>
        <taxon>Bacteria</taxon>
        <taxon>Pseudomonadati</taxon>
        <taxon>Myxococcota</taxon>
        <taxon>Polyangia</taxon>
        <taxon>Polyangiales</taxon>
        <taxon>Sandaracinaceae</taxon>
        <taxon>Sandaracinus</taxon>
    </lineage>
</organism>
<dbReference type="Proteomes" id="UP000034883">
    <property type="component" value="Chromosome"/>
</dbReference>
<evidence type="ECO:0000313" key="2">
    <source>
        <dbReference type="EMBL" id="AKF07408.1"/>
    </source>
</evidence>
<accession>A0A0F6W4Z3</accession>
<reference evidence="2 3" key="1">
    <citation type="submission" date="2015-03" db="EMBL/GenBank/DDBJ databases">
        <title>Genome assembly of Sandaracinus amylolyticus DSM 53668.</title>
        <authorList>
            <person name="Sharma G."/>
            <person name="Subramanian S."/>
        </authorList>
    </citation>
    <scope>NUCLEOTIDE SEQUENCE [LARGE SCALE GENOMIC DNA]</scope>
    <source>
        <strain evidence="2 3">DSM 53668</strain>
    </source>
</reference>
<evidence type="ECO:0000313" key="3">
    <source>
        <dbReference type="Proteomes" id="UP000034883"/>
    </source>
</evidence>
<keyword evidence="3" id="KW-1185">Reference proteome</keyword>